<evidence type="ECO:0000313" key="5">
    <source>
        <dbReference type="EMBL" id="KAK0738982.1"/>
    </source>
</evidence>
<evidence type="ECO:0000256" key="1">
    <source>
        <dbReference type="ARBA" id="ARBA00022723"/>
    </source>
</evidence>
<feature type="compositionally biased region" description="Polar residues" evidence="3">
    <location>
        <begin position="99"/>
        <end position="116"/>
    </location>
</feature>
<dbReference type="InterPro" id="IPR001138">
    <property type="entry name" value="Zn2Cys6_DnaBD"/>
</dbReference>
<dbReference type="GO" id="GO:0008270">
    <property type="term" value="F:zinc ion binding"/>
    <property type="evidence" value="ECO:0007669"/>
    <property type="project" value="InterPro"/>
</dbReference>
<evidence type="ECO:0000256" key="3">
    <source>
        <dbReference type="SAM" id="MobiDB-lite"/>
    </source>
</evidence>
<dbReference type="InterPro" id="IPR050987">
    <property type="entry name" value="AtrR-like"/>
</dbReference>
<proteinExistence type="predicted"/>
<keyword evidence="1" id="KW-0479">Metal-binding</keyword>
<dbReference type="GO" id="GO:0003677">
    <property type="term" value="F:DNA binding"/>
    <property type="evidence" value="ECO:0007669"/>
    <property type="project" value="InterPro"/>
</dbReference>
<dbReference type="InterPro" id="IPR036864">
    <property type="entry name" value="Zn2-C6_fun-type_DNA-bd_sf"/>
</dbReference>
<dbReference type="CDD" id="cd12148">
    <property type="entry name" value="fungal_TF_MHR"/>
    <property type="match status" value="1"/>
</dbReference>
<dbReference type="EMBL" id="JAUKUD010000007">
    <property type="protein sequence ID" value="KAK0738982.1"/>
    <property type="molecule type" value="Genomic_DNA"/>
</dbReference>
<feature type="compositionally biased region" description="Polar residues" evidence="3">
    <location>
        <begin position="596"/>
        <end position="605"/>
    </location>
</feature>
<protein>
    <recommendedName>
        <fullName evidence="4">Zn(2)-C6 fungal-type domain-containing protein</fullName>
    </recommendedName>
</protein>
<dbReference type="AlphaFoldDB" id="A0AA40EHI0"/>
<reference evidence="5" key="1">
    <citation type="submission" date="2023-06" db="EMBL/GenBank/DDBJ databases">
        <title>Genome-scale phylogeny and comparative genomics of the fungal order Sordariales.</title>
        <authorList>
            <consortium name="Lawrence Berkeley National Laboratory"/>
            <person name="Hensen N."/>
            <person name="Bonometti L."/>
            <person name="Westerberg I."/>
            <person name="Brannstrom I.O."/>
            <person name="Guillou S."/>
            <person name="Cros-Aarteil S."/>
            <person name="Calhoun S."/>
            <person name="Haridas S."/>
            <person name="Kuo A."/>
            <person name="Mondo S."/>
            <person name="Pangilinan J."/>
            <person name="Riley R."/>
            <person name="LaButti K."/>
            <person name="Andreopoulos B."/>
            <person name="Lipzen A."/>
            <person name="Chen C."/>
            <person name="Yanf M."/>
            <person name="Daum C."/>
            <person name="Ng V."/>
            <person name="Clum A."/>
            <person name="Steindorff A."/>
            <person name="Ohm R."/>
            <person name="Martin F."/>
            <person name="Silar P."/>
            <person name="Natvig D."/>
            <person name="Lalanne C."/>
            <person name="Gautier V."/>
            <person name="Ament-velasquez S.L."/>
            <person name="Kruys A."/>
            <person name="Hutchinson M.I."/>
            <person name="Powell A.J."/>
            <person name="Barry K."/>
            <person name="Miller A.N."/>
            <person name="Grigoriev I.V."/>
            <person name="Debuchy R."/>
            <person name="Gladieux P."/>
            <person name="Thoren M.H."/>
            <person name="Johannesson H."/>
        </authorList>
    </citation>
    <scope>NUCLEOTIDE SEQUENCE</scope>
    <source>
        <strain evidence="5">SMH3187-1</strain>
    </source>
</reference>
<dbReference type="Pfam" id="PF00172">
    <property type="entry name" value="Zn_clus"/>
    <property type="match status" value="1"/>
</dbReference>
<dbReference type="GO" id="GO:0000981">
    <property type="term" value="F:DNA-binding transcription factor activity, RNA polymerase II-specific"/>
    <property type="evidence" value="ECO:0007669"/>
    <property type="project" value="InterPro"/>
</dbReference>
<comment type="caution">
    <text evidence="5">The sequence shown here is derived from an EMBL/GenBank/DDBJ whole genome shotgun (WGS) entry which is preliminary data.</text>
</comment>
<keyword evidence="6" id="KW-1185">Reference proteome</keyword>
<dbReference type="PANTHER" id="PTHR46910:SF18">
    <property type="entry name" value="ZN(II)2CYS6 TRANSCRIPTION FACTOR (EUROFUNG)"/>
    <property type="match status" value="1"/>
</dbReference>
<keyword evidence="2" id="KW-0539">Nucleus</keyword>
<evidence type="ECO:0000313" key="6">
    <source>
        <dbReference type="Proteomes" id="UP001172155"/>
    </source>
</evidence>
<dbReference type="SUPFAM" id="SSF57701">
    <property type="entry name" value="Zn2/Cys6 DNA-binding domain"/>
    <property type="match status" value="1"/>
</dbReference>
<gene>
    <name evidence="5" type="ORF">B0T18DRAFT_256422</name>
</gene>
<name>A0AA40EHI0_9PEZI</name>
<dbReference type="PANTHER" id="PTHR46910">
    <property type="entry name" value="TRANSCRIPTION FACTOR PDR1"/>
    <property type="match status" value="1"/>
</dbReference>
<dbReference type="SMART" id="SM00066">
    <property type="entry name" value="GAL4"/>
    <property type="match status" value="1"/>
</dbReference>
<organism evidence="5 6">
    <name type="scientific">Schizothecium vesticola</name>
    <dbReference type="NCBI Taxonomy" id="314040"/>
    <lineage>
        <taxon>Eukaryota</taxon>
        <taxon>Fungi</taxon>
        <taxon>Dikarya</taxon>
        <taxon>Ascomycota</taxon>
        <taxon>Pezizomycotina</taxon>
        <taxon>Sordariomycetes</taxon>
        <taxon>Sordariomycetidae</taxon>
        <taxon>Sordariales</taxon>
        <taxon>Schizotheciaceae</taxon>
        <taxon>Schizothecium</taxon>
    </lineage>
</organism>
<evidence type="ECO:0000256" key="2">
    <source>
        <dbReference type="ARBA" id="ARBA00023242"/>
    </source>
</evidence>
<dbReference type="Gene3D" id="4.10.240.10">
    <property type="entry name" value="Zn(2)-C6 fungal-type DNA-binding domain"/>
    <property type="match status" value="1"/>
</dbReference>
<feature type="region of interest" description="Disordered" evidence="3">
    <location>
        <begin position="594"/>
        <end position="627"/>
    </location>
</feature>
<feature type="compositionally biased region" description="Polar residues" evidence="3">
    <location>
        <begin position="64"/>
        <end position="74"/>
    </location>
</feature>
<dbReference type="InterPro" id="IPR007219">
    <property type="entry name" value="XnlR_reg_dom"/>
</dbReference>
<feature type="domain" description="Zn(2)-C6 fungal-type" evidence="4">
    <location>
        <begin position="17"/>
        <end position="50"/>
    </location>
</feature>
<dbReference type="PROSITE" id="PS00463">
    <property type="entry name" value="ZN2_CY6_FUNGAL_1"/>
    <property type="match status" value="1"/>
</dbReference>
<dbReference type="PROSITE" id="PS50048">
    <property type="entry name" value="ZN2_CY6_FUNGAL_2"/>
    <property type="match status" value="1"/>
</dbReference>
<sequence>MSDSSSRPRRQLRVSTACDHCHRRRIRCRDSVADPNRCQTCADFDLPCTYRRPIKRGRGPAAVSSRQPQPQQHQDASHASLHHHLQPQPGSGQVVALGANSSSTIGAHQAASNVGTSRPPSSVPPPCSSDGFAFGRPAGLRSGPALSRAWKGFAIASAPLVHRLLEVYHETVYPIFPFFDRQYTKQRLANLEHTHSPGFFCSVMAACALASARVRDGAVISSKRGQTQMAELLAIPAETFYAAAEEALPSDLLKACDKTHEFEFLRACGLLAIASIQEGRIDAMQKYIGYYFTTMAIQNGHDEQFWPQDLNRVELEERRRLYWSIYTLDVYSSIVWDGCIHFQEGHSKVLYPEGDVFSPYANSQQDQGEPPWIIGWNFTTNLYRYLEHCVAKLRTQESVYDLFKNTQTNPSFESENTFGKVMAEYEQLPDRFKHLREATEDPDTDIYGFQSANIHATKALLRMMLYTVEGKNQDISKKCQVAQQVLSTFRAVPLSFWRAISTPLIYHIASIGALLWSAMQGPLSDTSYQQVRTLLLEMADLLQSMEAFLSRSAGEGQRLRDMVVKFDEWFKRRLETHNGHHVVLVARSGVGDLLPTDNSDTQPQAGSQVGSHGVPVGGGDGQGGLDELSPQFQLPYELLQEWTLPADISQAYLPGGVYSYYPAYTGPYG</sequence>
<accession>A0AA40EHI0</accession>
<dbReference type="Pfam" id="PF04082">
    <property type="entry name" value="Fungal_trans"/>
    <property type="match status" value="1"/>
</dbReference>
<evidence type="ECO:0000259" key="4">
    <source>
        <dbReference type="PROSITE" id="PS50048"/>
    </source>
</evidence>
<dbReference type="Proteomes" id="UP001172155">
    <property type="component" value="Unassembled WGS sequence"/>
</dbReference>
<feature type="compositionally biased region" description="Gly residues" evidence="3">
    <location>
        <begin position="615"/>
        <end position="624"/>
    </location>
</feature>
<feature type="region of interest" description="Disordered" evidence="3">
    <location>
        <begin position="56"/>
        <end position="128"/>
    </location>
</feature>
<dbReference type="GO" id="GO:0006351">
    <property type="term" value="P:DNA-templated transcription"/>
    <property type="evidence" value="ECO:0007669"/>
    <property type="project" value="InterPro"/>
</dbReference>